<accession>A0A165G0R9</accession>
<feature type="transmembrane region" description="Helical" evidence="2">
    <location>
        <begin position="460"/>
        <end position="483"/>
    </location>
</feature>
<protein>
    <recommendedName>
        <fullName evidence="5">WW domain-containing protein</fullName>
    </recommendedName>
</protein>
<feature type="region of interest" description="Disordered" evidence="1">
    <location>
        <begin position="520"/>
        <end position="557"/>
    </location>
</feature>
<proteinExistence type="predicted"/>
<dbReference type="Proteomes" id="UP000077266">
    <property type="component" value="Unassembled WGS sequence"/>
</dbReference>
<evidence type="ECO:0000313" key="3">
    <source>
        <dbReference type="EMBL" id="KZV89816.1"/>
    </source>
</evidence>
<keyword evidence="4" id="KW-1185">Reference proteome</keyword>
<dbReference type="InParanoid" id="A0A165G0R9"/>
<name>A0A165G0R9_EXIGL</name>
<evidence type="ECO:0000256" key="2">
    <source>
        <dbReference type="SAM" id="Phobius"/>
    </source>
</evidence>
<feature type="compositionally biased region" description="Polar residues" evidence="1">
    <location>
        <begin position="492"/>
        <end position="509"/>
    </location>
</feature>
<dbReference type="OrthoDB" id="2657661at2759"/>
<evidence type="ECO:0000256" key="1">
    <source>
        <dbReference type="SAM" id="MobiDB-lite"/>
    </source>
</evidence>
<evidence type="ECO:0008006" key="5">
    <source>
        <dbReference type="Google" id="ProtNLM"/>
    </source>
</evidence>
<keyword evidence="2" id="KW-0812">Transmembrane</keyword>
<keyword evidence="2" id="KW-0472">Membrane</keyword>
<sequence length="557" mass="63010">MALRTQPVRVNAEKYTPSSADLPRNFDYSHMSSCPFSPQPDSEPPSSEWVKFIHPNGTVYWYNQGRSAILANHAYDFTDKSQNTRLVEAIEYLWDGVHPDPNLVSPMTASTSVEPDVRSDYELFVDIDHKSPESPVKYYFVDWSSRTVFWRKPQSLFKAISDAHLADILTTQFWIHVAAYPMHHALPSRSREELFSIIGYNMIDSIQSPASTAPWTRQDMRLILSSLKQDSGRSMDSEPHYLSEETKISNAGVARLWCEICDIRATNFYGDKRAKVSRLERHSRDKEPGHYALARTICSLIFLNRPHRLETDLKELFADGTLYRIHWRTYVEEEIEPEWQQQGTLATIMLAANMAFLALDSVEKANDGPFLACKTLSLSSTTFSVAALFATLKLARTHHKLKSATTEEASEYMTYCSSRMLGLFGLAVVYSIPFTMFMWSLFTFVAAVLLYAFQHWTRDAGLPLIAATVVPIVALLGWEWWFFEGRSWKDTTGPSDSSMPPTVSNTTVASPGPAIELAERTPSSGLLSPLQLPPLSYLRGRSRSNDTEKYASSKMSP</sequence>
<organism evidence="3 4">
    <name type="scientific">Exidia glandulosa HHB12029</name>
    <dbReference type="NCBI Taxonomy" id="1314781"/>
    <lineage>
        <taxon>Eukaryota</taxon>
        <taxon>Fungi</taxon>
        <taxon>Dikarya</taxon>
        <taxon>Basidiomycota</taxon>
        <taxon>Agaricomycotina</taxon>
        <taxon>Agaricomycetes</taxon>
        <taxon>Auriculariales</taxon>
        <taxon>Exidiaceae</taxon>
        <taxon>Exidia</taxon>
    </lineage>
</organism>
<dbReference type="AlphaFoldDB" id="A0A165G0R9"/>
<feature type="transmembrane region" description="Helical" evidence="2">
    <location>
        <begin position="421"/>
        <end position="454"/>
    </location>
</feature>
<dbReference type="EMBL" id="KV426063">
    <property type="protein sequence ID" value="KZV89816.1"/>
    <property type="molecule type" value="Genomic_DNA"/>
</dbReference>
<feature type="compositionally biased region" description="Low complexity" evidence="1">
    <location>
        <begin position="522"/>
        <end position="538"/>
    </location>
</feature>
<evidence type="ECO:0000313" key="4">
    <source>
        <dbReference type="Proteomes" id="UP000077266"/>
    </source>
</evidence>
<keyword evidence="2" id="KW-1133">Transmembrane helix</keyword>
<gene>
    <name evidence="3" type="ORF">EXIGLDRAFT_771413</name>
</gene>
<reference evidence="3 4" key="1">
    <citation type="journal article" date="2016" name="Mol. Biol. Evol.">
        <title>Comparative Genomics of Early-Diverging Mushroom-Forming Fungi Provides Insights into the Origins of Lignocellulose Decay Capabilities.</title>
        <authorList>
            <person name="Nagy L.G."/>
            <person name="Riley R."/>
            <person name="Tritt A."/>
            <person name="Adam C."/>
            <person name="Daum C."/>
            <person name="Floudas D."/>
            <person name="Sun H."/>
            <person name="Yadav J.S."/>
            <person name="Pangilinan J."/>
            <person name="Larsson K.H."/>
            <person name="Matsuura K."/>
            <person name="Barry K."/>
            <person name="Labutti K."/>
            <person name="Kuo R."/>
            <person name="Ohm R.A."/>
            <person name="Bhattacharya S.S."/>
            <person name="Shirouzu T."/>
            <person name="Yoshinaga Y."/>
            <person name="Martin F.M."/>
            <person name="Grigoriev I.V."/>
            <person name="Hibbett D.S."/>
        </authorList>
    </citation>
    <scope>NUCLEOTIDE SEQUENCE [LARGE SCALE GENOMIC DNA]</scope>
    <source>
        <strain evidence="3 4">HHB12029</strain>
    </source>
</reference>
<feature type="region of interest" description="Disordered" evidence="1">
    <location>
        <begin position="492"/>
        <end position="511"/>
    </location>
</feature>